<keyword evidence="5" id="KW-0326">Glycosidase</keyword>
<gene>
    <name evidence="10" type="ORF">BD324DRAFT_621079</name>
</gene>
<dbReference type="Pfam" id="PF02838">
    <property type="entry name" value="Glyco_hydro_20b"/>
    <property type="match status" value="1"/>
</dbReference>
<dbReference type="EC" id="3.2.1.52" evidence="3"/>
<dbReference type="Pfam" id="PF00728">
    <property type="entry name" value="Glyco_hydro_20"/>
    <property type="match status" value="1"/>
</dbReference>
<dbReference type="Gene3D" id="3.30.379.10">
    <property type="entry name" value="Chitobiase/beta-hexosaminidase domain 2-like"/>
    <property type="match status" value="1"/>
</dbReference>
<dbReference type="GO" id="GO:0005975">
    <property type="term" value="P:carbohydrate metabolic process"/>
    <property type="evidence" value="ECO:0007669"/>
    <property type="project" value="InterPro"/>
</dbReference>
<dbReference type="AlphaFoldDB" id="A0A1Y1UKB7"/>
<evidence type="ECO:0000313" key="11">
    <source>
        <dbReference type="Proteomes" id="UP000193218"/>
    </source>
</evidence>
<organism evidence="10 11">
    <name type="scientific">Kockovaella imperatae</name>
    <dbReference type="NCBI Taxonomy" id="4999"/>
    <lineage>
        <taxon>Eukaryota</taxon>
        <taxon>Fungi</taxon>
        <taxon>Dikarya</taxon>
        <taxon>Basidiomycota</taxon>
        <taxon>Agaricomycotina</taxon>
        <taxon>Tremellomycetes</taxon>
        <taxon>Tremellales</taxon>
        <taxon>Cuniculitremaceae</taxon>
        <taxon>Kockovaella</taxon>
    </lineage>
</organism>
<evidence type="ECO:0000259" key="9">
    <source>
        <dbReference type="Pfam" id="PF02838"/>
    </source>
</evidence>
<evidence type="ECO:0000256" key="7">
    <source>
        <dbReference type="SAM" id="SignalP"/>
    </source>
</evidence>
<evidence type="ECO:0000256" key="3">
    <source>
        <dbReference type="ARBA" id="ARBA00012663"/>
    </source>
</evidence>
<dbReference type="PRINTS" id="PR00738">
    <property type="entry name" value="GLHYDRLASE20"/>
</dbReference>
<comment type="catalytic activity">
    <reaction evidence="1">
        <text>Hydrolysis of terminal non-reducing N-acetyl-D-hexosamine residues in N-acetyl-beta-D-hexosaminides.</text>
        <dbReference type="EC" id="3.2.1.52"/>
    </reaction>
</comment>
<dbReference type="InterPro" id="IPR015883">
    <property type="entry name" value="Glyco_hydro_20_cat"/>
</dbReference>
<dbReference type="PANTHER" id="PTHR43678:SF1">
    <property type="entry name" value="BETA-N-ACETYLHEXOSAMINIDASE"/>
    <property type="match status" value="1"/>
</dbReference>
<dbReference type="InterPro" id="IPR013320">
    <property type="entry name" value="ConA-like_dom_sf"/>
</dbReference>
<dbReference type="GO" id="GO:0004563">
    <property type="term" value="F:beta-N-acetylhexosaminidase activity"/>
    <property type="evidence" value="ECO:0007669"/>
    <property type="project" value="UniProtKB-EC"/>
</dbReference>
<proteinExistence type="inferred from homology"/>
<dbReference type="InterPro" id="IPR029018">
    <property type="entry name" value="Hex-like_dom2"/>
</dbReference>
<accession>A0A1Y1UKB7</accession>
<evidence type="ECO:0000256" key="4">
    <source>
        <dbReference type="ARBA" id="ARBA00022801"/>
    </source>
</evidence>
<dbReference type="InterPro" id="IPR052764">
    <property type="entry name" value="GH20_Enzymes"/>
</dbReference>
<evidence type="ECO:0000256" key="1">
    <source>
        <dbReference type="ARBA" id="ARBA00001231"/>
    </source>
</evidence>
<dbReference type="OrthoDB" id="428480at2759"/>
<protein>
    <recommendedName>
        <fullName evidence="3">beta-N-acetylhexosaminidase</fullName>
        <ecNumber evidence="3">3.2.1.52</ecNumber>
    </recommendedName>
</protein>
<evidence type="ECO:0000256" key="6">
    <source>
        <dbReference type="PIRSR" id="PIRSR625705-1"/>
    </source>
</evidence>
<name>A0A1Y1UKB7_9TREE</name>
<dbReference type="InterPro" id="IPR015882">
    <property type="entry name" value="HEX_bac_N"/>
</dbReference>
<dbReference type="SUPFAM" id="SSF49899">
    <property type="entry name" value="Concanavalin A-like lectins/glucanases"/>
    <property type="match status" value="1"/>
</dbReference>
<feature type="domain" description="Glycoside hydrolase family 20 catalytic" evidence="8">
    <location>
        <begin position="185"/>
        <end position="360"/>
    </location>
</feature>
<dbReference type="InParanoid" id="A0A1Y1UKB7"/>
<sequence length="713" mass="79546">MRVYALISTCLTAAIAKGAVVQHPFSPGKADLEIITVPTIDFQSSGTRLSLDNIHEVHVNARYSDTVDSHGETLIPPTLYDFAETFKTDIKQVLGRSWRVDEAAHPSLSTVFLTIDEDKTRYLDAAGRWTSEGYSVSITETGVIIAGASPLGVWWGTRTLLQLAVLHPDGIPTGHAVDSPGWGIRGVMLDVGRKFYPTSFLGELCSYLSYFKQNTFHLHLSDNVGVVNPDDKDFVNSLYSGFRLRTEDSRVAGLASPANESYSREEFDSLQRQCAARGVTIIPEIEAPGHALPILKWKPQLALIDDYTMLNISHPETLPALKTIWSVFLPWMHSKTVHIGADEYSADFVKDYNDCVNVLNAHIYEVSGKRTRIWGTFPPKDAYSNNIATNISLQHWAFFEDDPLHDYVEKGYSVLNSDVAHYIIPGYSPYFPPELNKTRIFHGSPDGSGYIPTTFDMSNSSNNPERWHPLVNGQIAATWNDLGPNGSVVSDAYYAWRNHLPALADKQWGGSITELQYDSVFDRLHESIPAQNLDMTILSKSRTIFHYDYAGGVSDGSGNGYDATNHGCKLDHRQVHFDGRCYLSTPMRRKGRDYTLTFSVKPLAYGGALFQHEELALLADSKLTFQADGQYFPINYTLPLDDWTKVSIIAEGRKTIAVINDDERIEFQTLLGLSGTGLRWNPMAFPAPLNIIGKGFQGKMRSVRLEEGAQWKD</sequence>
<keyword evidence="11" id="KW-1185">Reference proteome</keyword>
<dbReference type="SUPFAM" id="SSF51445">
    <property type="entry name" value="(Trans)glycosidases"/>
    <property type="match status" value="1"/>
</dbReference>
<reference evidence="10 11" key="1">
    <citation type="submission" date="2017-03" db="EMBL/GenBank/DDBJ databases">
        <title>Widespread Adenine N6-methylation of Active Genes in Fungi.</title>
        <authorList>
            <consortium name="DOE Joint Genome Institute"/>
            <person name="Mondo S.J."/>
            <person name="Dannebaum R.O."/>
            <person name="Kuo R.C."/>
            <person name="Louie K.B."/>
            <person name="Bewick A.J."/>
            <person name="Labutti K."/>
            <person name="Haridas S."/>
            <person name="Kuo A."/>
            <person name="Salamov A."/>
            <person name="Ahrendt S.R."/>
            <person name="Lau R."/>
            <person name="Bowen B.P."/>
            <person name="Lipzen A."/>
            <person name="Sullivan W."/>
            <person name="Andreopoulos W.B."/>
            <person name="Clum A."/>
            <person name="Lindquist E."/>
            <person name="Daum C."/>
            <person name="Northen T.R."/>
            <person name="Ramamoorthy G."/>
            <person name="Schmitz R.J."/>
            <person name="Gryganskyi A."/>
            <person name="Culley D."/>
            <person name="Magnuson J."/>
            <person name="James T.Y."/>
            <person name="O'Malley M.A."/>
            <person name="Stajich J.E."/>
            <person name="Spatafora J.W."/>
            <person name="Visel A."/>
            <person name="Grigoriev I.V."/>
        </authorList>
    </citation>
    <scope>NUCLEOTIDE SEQUENCE [LARGE SCALE GENOMIC DNA]</scope>
    <source>
        <strain evidence="10 11">NRRL Y-17943</strain>
    </source>
</reference>
<evidence type="ECO:0000259" key="8">
    <source>
        <dbReference type="Pfam" id="PF00728"/>
    </source>
</evidence>
<evidence type="ECO:0000256" key="2">
    <source>
        <dbReference type="ARBA" id="ARBA00006285"/>
    </source>
</evidence>
<dbReference type="STRING" id="4999.A0A1Y1UKB7"/>
<feature type="domain" description="Beta-hexosaminidase bacterial type N-terminal" evidence="9">
    <location>
        <begin position="83"/>
        <end position="178"/>
    </location>
</feature>
<dbReference type="GeneID" id="33557163"/>
<dbReference type="SUPFAM" id="SSF55545">
    <property type="entry name" value="beta-N-acetylhexosaminidase-like domain"/>
    <property type="match status" value="1"/>
</dbReference>
<keyword evidence="4 10" id="KW-0378">Hydrolase</keyword>
<comment type="caution">
    <text evidence="10">The sequence shown here is derived from an EMBL/GenBank/DDBJ whole genome shotgun (WGS) entry which is preliminary data.</text>
</comment>
<feature type="active site" description="Proton donor" evidence="6">
    <location>
        <position position="343"/>
    </location>
</feature>
<dbReference type="RefSeq" id="XP_021872413.1">
    <property type="nucleotide sequence ID" value="XM_022015354.1"/>
</dbReference>
<dbReference type="CDD" id="cd06564">
    <property type="entry name" value="GH20_DspB_LnbB-like"/>
    <property type="match status" value="1"/>
</dbReference>
<evidence type="ECO:0000256" key="5">
    <source>
        <dbReference type="ARBA" id="ARBA00023295"/>
    </source>
</evidence>
<feature type="signal peptide" evidence="7">
    <location>
        <begin position="1"/>
        <end position="18"/>
    </location>
</feature>
<evidence type="ECO:0000313" key="10">
    <source>
        <dbReference type="EMBL" id="ORX38491.1"/>
    </source>
</evidence>
<comment type="similarity">
    <text evidence="2">Belongs to the glycosyl hydrolase 20 family.</text>
</comment>
<dbReference type="InterPro" id="IPR017853">
    <property type="entry name" value="GH"/>
</dbReference>
<dbReference type="EMBL" id="NBSH01000004">
    <property type="protein sequence ID" value="ORX38491.1"/>
    <property type="molecule type" value="Genomic_DNA"/>
</dbReference>
<keyword evidence="7" id="KW-0732">Signal</keyword>
<dbReference type="InterPro" id="IPR025705">
    <property type="entry name" value="Beta_hexosaminidase_sua/sub"/>
</dbReference>
<dbReference type="PANTHER" id="PTHR43678">
    <property type="entry name" value="PUTATIVE (AFU_ORTHOLOGUE AFUA_2G00640)-RELATED"/>
    <property type="match status" value="1"/>
</dbReference>
<feature type="chain" id="PRO_5012123961" description="beta-N-acetylhexosaminidase" evidence="7">
    <location>
        <begin position="19"/>
        <end position="713"/>
    </location>
</feature>
<dbReference type="Proteomes" id="UP000193218">
    <property type="component" value="Unassembled WGS sequence"/>
</dbReference>
<dbReference type="Gene3D" id="3.20.20.80">
    <property type="entry name" value="Glycosidases"/>
    <property type="match status" value="1"/>
</dbReference>